<feature type="binding site" evidence="2">
    <location>
        <position position="99"/>
    </location>
    <ligand>
        <name>substrate</name>
    </ligand>
</feature>
<dbReference type="AlphaFoldDB" id="A0A2S2BW73"/>
<dbReference type="KEGG" id="roz:CBI38_16305"/>
<dbReference type="GO" id="GO:0016787">
    <property type="term" value="F:hydrolase activity"/>
    <property type="evidence" value="ECO:0007669"/>
    <property type="project" value="UniProtKB-KW"/>
</dbReference>
<keyword evidence="5" id="KW-1185">Reference proteome</keyword>
<dbReference type="PANTHER" id="PTHR47572">
    <property type="entry name" value="LIPOPROTEIN-RELATED"/>
    <property type="match status" value="1"/>
</dbReference>
<keyword evidence="4" id="KW-0378">Hydrolase</keyword>
<feature type="domain" description="SMP-30/Gluconolactonase/LRE-like region" evidence="3">
    <location>
        <begin position="17"/>
        <end position="257"/>
    </location>
</feature>
<feature type="binding site" evidence="2">
    <location>
        <position position="117"/>
    </location>
    <ligand>
        <name>substrate</name>
    </ligand>
</feature>
<feature type="binding site" evidence="2">
    <location>
        <position position="17"/>
    </location>
    <ligand>
        <name>a divalent metal cation</name>
        <dbReference type="ChEBI" id="CHEBI:60240"/>
    </ligand>
</feature>
<reference evidence="4 5" key="1">
    <citation type="submission" date="2017-05" db="EMBL/GenBank/DDBJ databases">
        <title>Isolation of Rhodococcus sp. S2-17 biodegrading of BP-3.</title>
        <authorList>
            <person name="Lee Y."/>
            <person name="Kim K.H."/>
            <person name="Chun B.H."/>
            <person name="Jung H.S."/>
            <person name="Jeon C.O."/>
        </authorList>
    </citation>
    <scope>NUCLEOTIDE SEQUENCE [LARGE SCALE GENOMIC DNA]</scope>
    <source>
        <strain evidence="4 5">S2-17</strain>
    </source>
</reference>
<evidence type="ECO:0000256" key="2">
    <source>
        <dbReference type="PIRSR" id="PIRSR605511-2"/>
    </source>
</evidence>
<dbReference type="Proteomes" id="UP000245711">
    <property type="component" value="Chromosome"/>
</dbReference>
<feature type="binding site" evidence="2">
    <location>
        <position position="197"/>
    </location>
    <ligand>
        <name>a divalent metal cation</name>
        <dbReference type="ChEBI" id="CHEBI:60240"/>
    </ligand>
</feature>
<dbReference type="OrthoDB" id="2633250at2"/>
<feature type="binding site" evidence="2">
    <location>
        <position position="149"/>
    </location>
    <ligand>
        <name>a divalent metal cation</name>
        <dbReference type="ChEBI" id="CHEBI:60240"/>
    </ligand>
</feature>
<protein>
    <submittedName>
        <fullName evidence="4">5-valerolactone hydrolase</fullName>
    </submittedName>
</protein>
<comment type="cofactor">
    <cofactor evidence="2">
        <name>Zn(2+)</name>
        <dbReference type="ChEBI" id="CHEBI:29105"/>
    </cofactor>
    <text evidence="2">Binds 1 divalent metal cation per subunit.</text>
</comment>
<keyword evidence="2" id="KW-0479">Metal-binding</keyword>
<dbReference type="InterPro" id="IPR011042">
    <property type="entry name" value="6-blade_b-propeller_TolB-like"/>
</dbReference>
<dbReference type="Pfam" id="PF08450">
    <property type="entry name" value="SGL"/>
    <property type="match status" value="1"/>
</dbReference>
<dbReference type="RefSeq" id="WP_109330375.1">
    <property type="nucleotide sequence ID" value="NZ_CP021354.1"/>
</dbReference>
<dbReference type="InterPro" id="IPR051262">
    <property type="entry name" value="SMP-30/CGR1_Lactonase"/>
</dbReference>
<dbReference type="GO" id="GO:0046872">
    <property type="term" value="F:metal ion binding"/>
    <property type="evidence" value="ECO:0007669"/>
    <property type="project" value="UniProtKB-KW"/>
</dbReference>
<keyword evidence="2" id="KW-0862">Zinc</keyword>
<evidence type="ECO:0000313" key="5">
    <source>
        <dbReference type="Proteomes" id="UP000245711"/>
    </source>
</evidence>
<dbReference type="EMBL" id="CP021354">
    <property type="protein sequence ID" value="AWK72881.1"/>
    <property type="molecule type" value="Genomic_DNA"/>
</dbReference>
<dbReference type="Gene3D" id="2.120.10.30">
    <property type="entry name" value="TolB, C-terminal domain"/>
    <property type="match status" value="1"/>
</dbReference>
<dbReference type="InterPro" id="IPR005511">
    <property type="entry name" value="SMP-30"/>
</dbReference>
<dbReference type="SUPFAM" id="SSF63829">
    <property type="entry name" value="Calcium-dependent phosphotriesterase"/>
    <property type="match status" value="1"/>
</dbReference>
<accession>A0A2S2BW73</accession>
<name>A0A2S2BW73_9NOCA</name>
<dbReference type="PRINTS" id="PR01790">
    <property type="entry name" value="SMP30FAMILY"/>
</dbReference>
<dbReference type="PANTHER" id="PTHR47572:SF5">
    <property type="entry name" value="BLR2277 PROTEIN"/>
    <property type="match status" value="1"/>
</dbReference>
<evidence type="ECO:0000313" key="4">
    <source>
        <dbReference type="EMBL" id="AWK72881.1"/>
    </source>
</evidence>
<proteinExistence type="predicted"/>
<dbReference type="InterPro" id="IPR013658">
    <property type="entry name" value="SGL"/>
</dbReference>
<organism evidence="4 5">
    <name type="scientific">Rhodococcus oxybenzonivorans</name>
    <dbReference type="NCBI Taxonomy" id="1990687"/>
    <lineage>
        <taxon>Bacteria</taxon>
        <taxon>Bacillati</taxon>
        <taxon>Actinomycetota</taxon>
        <taxon>Actinomycetes</taxon>
        <taxon>Mycobacteriales</taxon>
        <taxon>Nocardiaceae</taxon>
        <taxon>Rhodococcus</taxon>
    </lineage>
</organism>
<feature type="active site" description="Proton donor/acceptor" evidence="1">
    <location>
        <position position="197"/>
    </location>
</feature>
<sequence>MKQHQSQEISTGHGFLESPRWHDGKLWLSDFFRQHVITLDGETVEEQIKVDDSPSGLGFLADGSFLVVTMHDRLVLRIAPDGQVTEYADLSSIAVGAANDMLVTASGDAYVGNFGFDVGGGEEPRPTHLAHITPDGTVRPVPGDVTCPNGMGILPDGRTFVVAETFAQRISAFDRADDGSLTNYRTWAPLPEGFSPDGLCVDADGGVWFANVFDDGPDGAFYRVEEGGEITDTIPADGTWAVACAFGGPDNATLYLVCNTTSLEDFFQGISEGHVHTADVGRRGI</sequence>
<gene>
    <name evidence="4" type="ORF">CBI38_16305</name>
</gene>
<evidence type="ECO:0000259" key="3">
    <source>
        <dbReference type="Pfam" id="PF08450"/>
    </source>
</evidence>
<evidence type="ECO:0000256" key="1">
    <source>
        <dbReference type="PIRSR" id="PIRSR605511-1"/>
    </source>
</evidence>